<sequence>MLFTTLSKDPKNPSWFDRNGACFGYARRFPLKTKPFAKLDSDSPNHHYQQSHKDPDPNHSLACSDGK</sequence>
<evidence type="ECO:0000313" key="3">
    <source>
        <dbReference type="Proteomes" id="UP000748756"/>
    </source>
</evidence>
<evidence type="ECO:0000313" key="2">
    <source>
        <dbReference type="EMBL" id="KAF9149620.1"/>
    </source>
</evidence>
<protein>
    <submittedName>
        <fullName evidence="2">Uncharacterized protein</fullName>
    </submittedName>
</protein>
<dbReference type="OrthoDB" id="10340596at2759"/>
<evidence type="ECO:0000256" key="1">
    <source>
        <dbReference type="SAM" id="MobiDB-lite"/>
    </source>
</evidence>
<name>A0A9P5VAF2_9FUNG</name>
<organism evidence="2 3">
    <name type="scientific">Linnemannia schmuckeri</name>
    <dbReference type="NCBI Taxonomy" id="64567"/>
    <lineage>
        <taxon>Eukaryota</taxon>
        <taxon>Fungi</taxon>
        <taxon>Fungi incertae sedis</taxon>
        <taxon>Mucoromycota</taxon>
        <taxon>Mortierellomycotina</taxon>
        <taxon>Mortierellomycetes</taxon>
        <taxon>Mortierellales</taxon>
        <taxon>Mortierellaceae</taxon>
        <taxon>Linnemannia</taxon>
    </lineage>
</organism>
<accession>A0A9P5VAF2</accession>
<proteinExistence type="predicted"/>
<feature type="region of interest" description="Disordered" evidence="1">
    <location>
        <begin position="36"/>
        <end position="67"/>
    </location>
</feature>
<dbReference type="AlphaFoldDB" id="A0A9P5VAF2"/>
<feature type="compositionally biased region" description="Basic and acidic residues" evidence="1">
    <location>
        <begin position="37"/>
        <end position="57"/>
    </location>
</feature>
<gene>
    <name evidence="2" type="ORF">BG015_008584</name>
</gene>
<dbReference type="Proteomes" id="UP000748756">
    <property type="component" value="Unassembled WGS sequence"/>
</dbReference>
<dbReference type="EMBL" id="JAAAUQ010000507">
    <property type="protein sequence ID" value="KAF9149620.1"/>
    <property type="molecule type" value="Genomic_DNA"/>
</dbReference>
<keyword evidence="3" id="KW-1185">Reference proteome</keyword>
<reference evidence="2" key="1">
    <citation type="journal article" date="2020" name="Fungal Divers.">
        <title>Resolving the Mortierellaceae phylogeny through synthesis of multi-gene phylogenetics and phylogenomics.</title>
        <authorList>
            <person name="Vandepol N."/>
            <person name="Liber J."/>
            <person name="Desiro A."/>
            <person name="Na H."/>
            <person name="Kennedy M."/>
            <person name="Barry K."/>
            <person name="Grigoriev I.V."/>
            <person name="Miller A.N."/>
            <person name="O'Donnell K."/>
            <person name="Stajich J.E."/>
            <person name="Bonito G."/>
        </authorList>
    </citation>
    <scope>NUCLEOTIDE SEQUENCE</scope>
    <source>
        <strain evidence="2">NRRL 6426</strain>
    </source>
</reference>
<comment type="caution">
    <text evidence="2">The sequence shown here is derived from an EMBL/GenBank/DDBJ whole genome shotgun (WGS) entry which is preliminary data.</text>
</comment>